<comment type="caution">
    <text evidence="3">The sequence shown here is derived from an EMBL/GenBank/DDBJ whole genome shotgun (WGS) entry which is preliminary data.</text>
</comment>
<keyword evidence="1" id="KW-0051">Antiviral defense</keyword>
<gene>
    <name evidence="3" type="ORF">DW674_01550</name>
</gene>
<protein>
    <submittedName>
        <fullName evidence="3">CRISPR-associated protein</fullName>
    </submittedName>
</protein>
<sequence length="469" mass="51540">MTQASLTAKIIAEGELVLDAPLLIGSGGGEMEDQIDIHVLRDKDGIPYIPGTSLAGVLRAFVEADDAKTGALIFGTPQDSHGKSAFELQSAISFYDVRLSDAKTIVRDGVSLDGATGVAIAHYKFDYEAIDSGAHGPFRMEITLRGIHAEHEENIQNVLERLRGRLLGGFYLGARTTKGFGRVHLKELKVDTYDFSNPKDVISWLRPERANAEDHEEYAGDTEKRVYAEGDFVIDADFAIAHSLIIRDYDKSARDAASHDETSISAVMKRDSRGNFIIPGTSLKGVLRHRAEYIVRKLSNTGDFDAAEAFVERVMGPSLGTMKKHPNEEKKRSDFVVDEAAISQGVMEADQSRNRIDRFTGGTIDTALFTTKPIWQKNQGEPVVRLHFGVKEAEEWEAGLALLLLKDLWLGRTAIGGEKSIGRGTLEGISATVSYLGDTWTICKGEPVDEEAAEFMQEFVSAFVEEVRA</sequence>
<evidence type="ECO:0000313" key="3">
    <source>
        <dbReference type="EMBL" id="RHF53568.1"/>
    </source>
</evidence>
<dbReference type="EMBL" id="QRHE01000001">
    <property type="protein sequence ID" value="RHF53568.1"/>
    <property type="molecule type" value="Genomic_DNA"/>
</dbReference>
<name>A0A414NZY9_9FIRM</name>
<organism evidence="3 4">
    <name type="scientific">Mitsuokella multacida</name>
    <dbReference type="NCBI Taxonomy" id="52226"/>
    <lineage>
        <taxon>Bacteria</taxon>
        <taxon>Bacillati</taxon>
        <taxon>Bacillota</taxon>
        <taxon>Negativicutes</taxon>
        <taxon>Selenomonadales</taxon>
        <taxon>Selenomonadaceae</taxon>
        <taxon>Mitsuokella</taxon>
    </lineage>
</organism>
<evidence type="ECO:0000259" key="2">
    <source>
        <dbReference type="Pfam" id="PF03787"/>
    </source>
</evidence>
<dbReference type="InterPro" id="IPR052216">
    <property type="entry name" value="CRISPR_Csm3_endoribonuclease"/>
</dbReference>
<accession>A0A414NZY9</accession>
<dbReference type="RefSeq" id="WP_118174693.1">
    <property type="nucleotide sequence ID" value="NZ_JAQEAO010000028.1"/>
</dbReference>
<evidence type="ECO:0000313" key="4">
    <source>
        <dbReference type="Proteomes" id="UP000283442"/>
    </source>
</evidence>
<proteinExistence type="predicted"/>
<feature type="domain" description="CRISPR type III-associated protein" evidence="2">
    <location>
        <begin position="270"/>
        <end position="427"/>
    </location>
</feature>
<dbReference type="Pfam" id="PF03787">
    <property type="entry name" value="RAMPs"/>
    <property type="match status" value="2"/>
</dbReference>
<dbReference type="PANTHER" id="PTHR35579:SF6">
    <property type="entry name" value="DUF324 DOMAIN-CONTAINING PROTEIN"/>
    <property type="match status" value="1"/>
</dbReference>
<evidence type="ECO:0000256" key="1">
    <source>
        <dbReference type="ARBA" id="ARBA00023118"/>
    </source>
</evidence>
<dbReference type="AlphaFoldDB" id="A0A414NZY9"/>
<dbReference type="Proteomes" id="UP000283442">
    <property type="component" value="Unassembled WGS sequence"/>
</dbReference>
<feature type="domain" description="CRISPR type III-associated protein" evidence="2">
    <location>
        <begin position="20"/>
        <end position="183"/>
    </location>
</feature>
<dbReference type="OrthoDB" id="1063910at2"/>
<dbReference type="CDD" id="cd09726">
    <property type="entry name" value="RAMP_I_III"/>
    <property type="match status" value="2"/>
</dbReference>
<reference evidence="3 4" key="1">
    <citation type="submission" date="2018-08" db="EMBL/GenBank/DDBJ databases">
        <title>A genome reference for cultivated species of the human gut microbiota.</title>
        <authorList>
            <person name="Zou Y."/>
            <person name="Xue W."/>
            <person name="Luo G."/>
        </authorList>
    </citation>
    <scope>NUCLEOTIDE SEQUENCE [LARGE SCALE GENOMIC DNA]</scope>
    <source>
        <strain evidence="3 4">AM25-21AC</strain>
    </source>
</reference>
<dbReference type="InterPro" id="IPR005537">
    <property type="entry name" value="RAMP_III_fam"/>
</dbReference>
<dbReference type="GO" id="GO:0051607">
    <property type="term" value="P:defense response to virus"/>
    <property type="evidence" value="ECO:0007669"/>
    <property type="project" value="UniProtKB-KW"/>
</dbReference>
<dbReference type="PANTHER" id="PTHR35579">
    <property type="entry name" value="CRISPR SYSTEM CMS ENDORIBONUCLEASE CSM3"/>
    <property type="match status" value="1"/>
</dbReference>